<protein>
    <recommendedName>
        <fullName evidence="3">SNF2 family N-terminal domain-containing protein</fullName>
    </recommendedName>
</protein>
<organism evidence="1 2">
    <name type="scientific">Seinonella peptonophila</name>
    <dbReference type="NCBI Taxonomy" id="112248"/>
    <lineage>
        <taxon>Bacteria</taxon>
        <taxon>Bacillati</taxon>
        <taxon>Bacillota</taxon>
        <taxon>Bacilli</taxon>
        <taxon>Bacillales</taxon>
        <taxon>Thermoactinomycetaceae</taxon>
        <taxon>Seinonella</taxon>
    </lineage>
</organism>
<dbReference type="SUPFAM" id="SSF52540">
    <property type="entry name" value="P-loop containing nucleoside triphosphate hydrolases"/>
    <property type="match status" value="1"/>
</dbReference>
<keyword evidence="2" id="KW-1185">Reference proteome</keyword>
<dbReference type="STRING" id="112248.SAMN05444392_12428"/>
<evidence type="ECO:0000313" key="2">
    <source>
        <dbReference type="Proteomes" id="UP000184476"/>
    </source>
</evidence>
<dbReference type="InterPro" id="IPR027417">
    <property type="entry name" value="P-loop_NTPase"/>
</dbReference>
<dbReference type="Gene3D" id="3.40.50.300">
    <property type="entry name" value="P-loop containing nucleotide triphosphate hydrolases"/>
    <property type="match status" value="1"/>
</dbReference>
<gene>
    <name evidence="1" type="ORF">SAMN05444392_12428</name>
</gene>
<dbReference type="EMBL" id="FQVL01000024">
    <property type="protein sequence ID" value="SHF42414.1"/>
    <property type="molecule type" value="Genomic_DNA"/>
</dbReference>
<name>A0A1M5BIJ2_9BACL</name>
<dbReference type="Proteomes" id="UP000184476">
    <property type="component" value="Unassembled WGS sequence"/>
</dbReference>
<reference evidence="1 2" key="1">
    <citation type="submission" date="2016-11" db="EMBL/GenBank/DDBJ databases">
        <authorList>
            <person name="Jaros S."/>
            <person name="Januszkiewicz K."/>
            <person name="Wedrychowicz H."/>
        </authorList>
    </citation>
    <scope>NUCLEOTIDE SEQUENCE [LARGE SCALE GENOMIC DNA]</scope>
    <source>
        <strain evidence="1 2">DSM 44666</strain>
    </source>
</reference>
<accession>A0A1M5BIJ2</accession>
<proteinExistence type="predicted"/>
<sequence length="70" mass="8264">MWFGLPWSIELYEQTNARLYRQGQTERVIVHHLVTQGTMDEVVMKVLLQKSMNQKALIHAVKAKIEEIRK</sequence>
<evidence type="ECO:0000313" key="1">
    <source>
        <dbReference type="EMBL" id="SHF42414.1"/>
    </source>
</evidence>
<evidence type="ECO:0008006" key="3">
    <source>
        <dbReference type="Google" id="ProtNLM"/>
    </source>
</evidence>
<dbReference type="AlphaFoldDB" id="A0A1M5BIJ2"/>